<feature type="transmembrane region" description="Helical" evidence="1">
    <location>
        <begin position="56"/>
        <end position="77"/>
    </location>
</feature>
<dbReference type="Proteomes" id="UP000199393">
    <property type="component" value="Chromosome I"/>
</dbReference>
<dbReference type="RefSeq" id="WP_157741574.1">
    <property type="nucleotide sequence ID" value="NZ_JBHRWG010000003.1"/>
</dbReference>
<feature type="transmembrane region" description="Helical" evidence="1">
    <location>
        <begin position="314"/>
        <end position="332"/>
    </location>
</feature>
<keyword evidence="1" id="KW-0472">Membrane</keyword>
<evidence type="ECO:0000313" key="3">
    <source>
        <dbReference type="Proteomes" id="UP000199393"/>
    </source>
</evidence>
<feature type="transmembrane region" description="Helical" evidence="1">
    <location>
        <begin position="213"/>
        <end position="234"/>
    </location>
</feature>
<evidence type="ECO:0000256" key="1">
    <source>
        <dbReference type="SAM" id="Phobius"/>
    </source>
</evidence>
<keyword evidence="1" id="KW-0812">Transmembrane</keyword>
<dbReference type="Pfam" id="PF06772">
    <property type="entry name" value="LtrA"/>
    <property type="match status" value="1"/>
</dbReference>
<feature type="transmembrane region" description="Helical" evidence="1">
    <location>
        <begin position="83"/>
        <end position="102"/>
    </location>
</feature>
<evidence type="ECO:0000313" key="2">
    <source>
        <dbReference type="EMBL" id="SBV26360.1"/>
    </source>
</evidence>
<protein>
    <submittedName>
        <fullName evidence="2">Low temperature requirement protein LtrA</fullName>
    </submittedName>
</protein>
<feature type="transmembrane region" description="Helical" evidence="1">
    <location>
        <begin position="144"/>
        <end position="162"/>
    </location>
</feature>
<feature type="transmembrane region" description="Helical" evidence="1">
    <location>
        <begin position="240"/>
        <end position="257"/>
    </location>
</feature>
<keyword evidence="1" id="KW-1133">Transmembrane helix</keyword>
<organism evidence="2 3">
    <name type="scientific">Micromonospora krabiensis</name>
    <dbReference type="NCBI Taxonomy" id="307121"/>
    <lineage>
        <taxon>Bacteria</taxon>
        <taxon>Bacillati</taxon>
        <taxon>Actinomycetota</taxon>
        <taxon>Actinomycetes</taxon>
        <taxon>Micromonosporales</taxon>
        <taxon>Micromonosporaceae</taxon>
        <taxon>Micromonospora</taxon>
    </lineage>
</organism>
<gene>
    <name evidence="2" type="ORF">GA0070620_1848</name>
</gene>
<dbReference type="EMBL" id="LT598496">
    <property type="protein sequence ID" value="SBV26360.1"/>
    <property type="molecule type" value="Genomic_DNA"/>
</dbReference>
<name>A0A1C3N1A7_9ACTN</name>
<reference evidence="3" key="1">
    <citation type="submission" date="2016-06" db="EMBL/GenBank/DDBJ databases">
        <authorList>
            <person name="Varghese N."/>
        </authorList>
    </citation>
    <scope>NUCLEOTIDE SEQUENCE [LARGE SCALE GENOMIC DNA]</scope>
    <source>
        <strain evidence="3">DSM 45344</strain>
    </source>
</reference>
<dbReference type="AlphaFoldDB" id="A0A1C3N1A7"/>
<feature type="transmembrane region" description="Helical" evidence="1">
    <location>
        <begin position="365"/>
        <end position="382"/>
    </location>
</feature>
<dbReference type="OrthoDB" id="3403309at2"/>
<dbReference type="PANTHER" id="PTHR36840:SF1">
    <property type="entry name" value="BLL5714 PROTEIN"/>
    <property type="match status" value="1"/>
</dbReference>
<proteinExistence type="predicted"/>
<keyword evidence="3" id="KW-1185">Reference proteome</keyword>
<accession>A0A1C3N1A7</accession>
<feature type="transmembrane region" description="Helical" evidence="1">
    <location>
        <begin position="168"/>
        <end position="192"/>
    </location>
</feature>
<sequence>MTAPSVLRTAGSPERPTFLELLVDLVYVFALTRISQRLIDDVTTQTRLPFAEIGKTLLLLLALWLTWLITVWSTSWLDPEVPVIRVVLLITMAGSMVMAVAAPRGFTDHALVFAAAYAGVQLTRVVYYGVATRRSGGAPSALRSLFWSGLAAPLWIVGALIPHESVRAALWACGLLVQYAAWATGYPVPWYGRDRIADQPVAAAHLAERYQQFLLIALGEVIFTIGVAFSGGAFLLPQTVGFALGLIGTVLFWQIYFQRAGRVLTEAIGAARRPSIIGFSAAYAHLPMIVGIVLAGVGYELIISAPFGASEPMWLLAILGGPAIFLAGRAVLEFQVFSRVSRSRWAGFAVLGALVPVLWRVPSLAAGGVATAVLLGVVLSDLRRARGRTPELPVPRL</sequence>
<dbReference type="STRING" id="307121.GA0070620_1848"/>
<feature type="transmembrane region" description="Helical" evidence="1">
    <location>
        <begin position="277"/>
        <end position="302"/>
    </location>
</feature>
<dbReference type="PANTHER" id="PTHR36840">
    <property type="entry name" value="BLL5714 PROTEIN"/>
    <property type="match status" value="1"/>
</dbReference>
<dbReference type="InterPro" id="IPR010640">
    <property type="entry name" value="Low_temperature_requirement_A"/>
</dbReference>